<name>A0A6S7A5G5_9BURK</name>
<dbReference type="AlphaFoldDB" id="A0A6S7A5G5"/>
<sequence>MDFAEAKVFSDSLLAGGAVAGWELGNYCSHGKSAVVLHVSKGEAKAVLKIFHPGLMEQYGREAQLIRVNRERELIDKNHPNLVRVLDAGVCEDTGHIFVAMEVAPGRRLSETLNLIPRENIASLIEQLASAAMQLENWGFTHRDIKPDNIHVSEDLSSLKLLDFGVLRPPGDDSATLLQVSKAFVGTHQYSPTEMIHGCEEDTLDGWRAITFYQIGAVLHDLIVRKPIFQYATARHADLVRAIDNDSVVVKSDDVDSRLCNLATRCLLKKPIERLELIRWEDFKRSDSVSHRPTLQARKDALQRQLSIGDILGRVDAIEDAEARRLKAIALRTIVRATRAQFDNALAELGRIVPTRSTDLVGGLYPNPAITYTFVAAPNLGLTLPFRIQVAVALKEDSSLIDVYARASKGLAETEIGWNSLGPAMQSLDGFADVFQAWMLSIIEELIRR</sequence>
<organism evidence="2 3">
    <name type="scientific">Achromobacter kerstersii</name>
    <dbReference type="NCBI Taxonomy" id="1353890"/>
    <lineage>
        <taxon>Bacteria</taxon>
        <taxon>Pseudomonadati</taxon>
        <taxon>Pseudomonadota</taxon>
        <taxon>Betaproteobacteria</taxon>
        <taxon>Burkholderiales</taxon>
        <taxon>Alcaligenaceae</taxon>
        <taxon>Achromobacter</taxon>
    </lineage>
</organism>
<accession>A0A6S7A5G5</accession>
<dbReference type="Proteomes" id="UP000494269">
    <property type="component" value="Unassembled WGS sequence"/>
</dbReference>
<dbReference type="GO" id="GO:0004674">
    <property type="term" value="F:protein serine/threonine kinase activity"/>
    <property type="evidence" value="ECO:0007669"/>
    <property type="project" value="InterPro"/>
</dbReference>
<gene>
    <name evidence="2" type="ORF">LMG3441_03323</name>
</gene>
<dbReference type="Gene3D" id="1.10.510.10">
    <property type="entry name" value="Transferase(Phosphotransferase) domain 1"/>
    <property type="match status" value="1"/>
</dbReference>
<feature type="domain" description="Protein kinase" evidence="1">
    <location>
        <begin position="22"/>
        <end position="295"/>
    </location>
</feature>
<evidence type="ECO:0000313" key="3">
    <source>
        <dbReference type="Proteomes" id="UP000494269"/>
    </source>
</evidence>
<dbReference type="InterPro" id="IPR045269">
    <property type="entry name" value="Atg1-like"/>
</dbReference>
<dbReference type="InterPro" id="IPR011009">
    <property type="entry name" value="Kinase-like_dom_sf"/>
</dbReference>
<dbReference type="GO" id="GO:0005737">
    <property type="term" value="C:cytoplasm"/>
    <property type="evidence" value="ECO:0007669"/>
    <property type="project" value="TreeGrafter"/>
</dbReference>
<protein>
    <recommendedName>
        <fullName evidence="1">Protein kinase domain-containing protein</fullName>
    </recommendedName>
</protein>
<keyword evidence="3" id="KW-1185">Reference proteome</keyword>
<dbReference type="SUPFAM" id="SSF56112">
    <property type="entry name" value="Protein kinase-like (PK-like)"/>
    <property type="match status" value="1"/>
</dbReference>
<proteinExistence type="predicted"/>
<dbReference type="SMART" id="SM00220">
    <property type="entry name" value="S_TKc"/>
    <property type="match status" value="1"/>
</dbReference>
<dbReference type="GO" id="GO:0005524">
    <property type="term" value="F:ATP binding"/>
    <property type="evidence" value="ECO:0007669"/>
    <property type="project" value="InterPro"/>
</dbReference>
<evidence type="ECO:0000313" key="2">
    <source>
        <dbReference type="EMBL" id="CAB3714317.1"/>
    </source>
</evidence>
<dbReference type="PANTHER" id="PTHR24348">
    <property type="entry name" value="SERINE/THREONINE-PROTEIN KINASE UNC-51-RELATED"/>
    <property type="match status" value="1"/>
</dbReference>
<evidence type="ECO:0000259" key="1">
    <source>
        <dbReference type="PROSITE" id="PS50011"/>
    </source>
</evidence>
<dbReference type="PROSITE" id="PS50011">
    <property type="entry name" value="PROTEIN_KINASE_DOM"/>
    <property type="match status" value="1"/>
</dbReference>
<reference evidence="2 3" key="1">
    <citation type="submission" date="2020-04" db="EMBL/GenBank/DDBJ databases">
        <authorList>
            <person name="De Canck E."/>
        </authorList>
    </citation>
    <scope>NUCLEOTIDE SEQUENCE [LARGE SCALE GENOMIC DNA]</scope>
    <source>
        <strain evidence="2 3">LMG 3441</strain>
    </source>
</reference>
<dbReference type="InterPro" id="IPR000719">
    <property type="entry name" value="Prot_kinase_dom"/>
</dbReference>
<dbReference type="EMBL" id="CADIJQ010000005">
    <property type="protein sequence ID" value="CAB3714317.1"/>
    <property type="molecule type" value="Genomic_DNA"/>
</dbReference>
<dbReference type="Pfam" id="PF00069">
    <property type="entry name" value="Pkinase"/>
    <property type="match status" value="1"/>
</dbReference>
<dbReference type="RefSeq" id="WP_175170400.1">
    <property type="nucleotide sequence ID" value="NZ_CADIJQ010000005.1"/>
</dbReference>